<evidence type="ECO:0000256" key="5">
    <source>
        <dbReference type="ARBA" id="ARBA00022729"/>
    </source>
</evidence>
<reference evidence="9 10" key="1">
    <citation type="submission" date="2014-03" db="EMBL/GenBank/DDBJ databases">
        <title>Draft genome of the hookworm Oesophagostomum dentatum.</title>
        <authorList>
            <person name="Mitreva M."/>
        </authorList>
    </citation>
    <scope>NUCLEOTIDE SEQUENCE [LARGE SCALE GENOMIC DNA]</scope>
    <source>
        <strain evidence="9 10">OD-Hann</strain>
    </source>
</reference>
<evidence type="ECO:0000256" key="8">
    <source>
        <dbReference type="SAM" id="SignalP"/>
    </source>
</evidence>
<dbReference type="OrthoDB" id="5786599at2759"/>
<evidence type="ECO:0000256" key="2">
    <source>
        <dbReference type="ARBA" id="ARBA00006648"/>
    </source>
</evidence>
<dbReference type="PANTHER" id="PTHR31418:SF7">
    <property type="entry name" value="FATTY-ACID AND RETINOL-BINDING PROTEIN 1"/>
    <property type="match status" value="1"/>
</dbReference>
<keyword evidence="10" id="KW-1185">Reference proteome</keyword>
<dbReference type="Gene3D" id="1.20.120.1100">
    <property type="match status" value="1"/>
</dbReference>
<dbReference type="GO" id="GO:0005576">
    <property type="term" value="C:extracellular region"/>
    <property type="evidence" value="ECO:0007669"/>
    <property type="project" value="UniProtKB-SubCell"/>
</dbReference>
<sequence length="246" mass="28854">MRFVLLSVVLVAAAAAHAITDFTLTVEMLDKAINRVMKHKDRLPKLIREQIESATPEEKQEFVNFVNKVHKGEITKEVTNTDELVQLIKQEAPLVGKKVEILHNDYKARVGQLTQQAQEFLAKWEKIWFKTVQENKADRKAFFEKMAKLVPEFLAEVKGFTEETWKSFEQQFPEQMQFWKDTKEKMEEFKTMLGNLSVEDKEKIKNFAQQMKEMKPEDWPKTKEEAYEKFEKLGLDKLLPAVALKE</sequence>
<evidence type="ECO:0000313" key="10">
    <source>
        <dbReference type="Proteomes" id="UP000053660"/>
    </source>
</evidence>
<dbReference type="GO" id="GO:0008289">
    <property type="term" value="F:lipid binding"/>
    <property type="evidence" value="ECO:0007669"/>
    <property type="project" value="UniProtKB-KW"/>
</dbReference>
<evidence type="ECO:0000256" key="7">
    <source>
        <dbReference type="ARBA" id="ARBA00023121"/>
    </source>
</evidence>
<feature type="chain" id="PRO_5002061046" description="Fatty-acid and retinol-binding protein 1" evidence="8">
    <location>
        <begin position="19"/>
        <end position="246"/>
    </location>
</feature>
<keyword evidence="5 8" id="KW-0732">Signal</keyword>
<dbReference type="AlphaFoldDB" id="A0A0B1SNV5"/>
<dbReference type="PANTHER" id="PTHR31418">
    <property type="entry name" value="FATTY-ACID AND RETINOL-BINDING PROTEIN 1"/>
    <property type="match status" value="1"/>
</dbReference>
<evidence type="ECO:0000256" key="3">
    <source>
        <dbReference type="ARBA" id="ARBA00017453"/>
    </source>
</evidence>
<evidence type="ECO:0000256" key="4">
    <source>
        <dbReference type="ARBA" id="ARBA00022525"/>
    </source>
</evidence>
<accession>A0A0B1SNV5</accession>
<name>A0A0B1SNV5_OESDE</name>
<evidence type="ECO:0000256" key="6">
    <source>
        <dbReference type="ARBA" id="ARBA00023054"/>
    </source>
</evidence>
<protein>
    <recommendedName>
        <fullName evidence="3">Fatty-acid and retinol-binding protein 1</fullName>
    </recommendedName>
</protein>
<dbReference type="EMBL" id="KN565051">
    <property type="protein sequence ID" value="KHJ85172.1"/>
    <property type="molecule type" value="Genomic_DNA"/>
</dbReference>
<keyword evidence="7" id="KW-0446">Lipid-binding</keyword>
<dbReference type="Pfam" id="PF05823">
    <property type="entry name" value="Gp-FAR-1"/>
    <property type="match status" value="1"/>
</dbReference>
<comment type="similarity">
    <text evidence="2">Belongs to the fatty-acid and retinol-binding protein (FARBP) family.</text>
</comment>
<keyword evidence="4" id="KW-0964">Secreted</keyword>
<proteinExistence type="inferred from homology"/>
<evidence type="ECO:0000256" key="1">
    <source>
        <dbReference type="ARBA" id="ARBA00004613"/>
    </source>
</evidence>
<gene>
    <name evidence="9" type="ORF">OESDEN_15106</name>
</gene>
<comment type="subcellular location">
    <subcellularLocation>
        <location evidence="1">Secreted</location>
    </subcellularLocation>
</comment>
<dbReference type="InterPro" id="IPR008632">
    <property type="entry name" value="Gp-FAR-1"/>
</dbReference>
<feature type="signal peptide" evidence="8">
    <location>
        <begin position="1"/>
        <end position="18"/>
    </location>
</feature>
<dbReference type="Proteomes" id="UP000053660">
    <property type="component" value="Unassembled WGS sequence"/>
</dbReference>
<evidence type="ECO:0000313" key="9">
    <source>
        <dbReference type="EMBL" id="KHJ85172.1"/>
    </source>
</evidence>
<keyword evidence="6" id="KW-0175">Coiled coil</keyword>
<organism evidence="9 10">
    <name type="scientific">Oesophagostomum dentatum</name>
    <name type="common">Nodular worm</name>
    <dbReference type="NCBI Taxonomy" id="61180"/>
    <lineage>
        <taxon>Eukaryota</taxon>
        <taxon>Metazoa</taxon>
        <taxon>Ecdysozoa</taxon>
        <taxon>Nematoda</taxon>
        <taxon>Chromadorea</taxon>
        <taxon>Rhabditida</taxon>
        <taxon>Rhabditina</taxon>
        <taxon>Rhabditomorpha</taxon>
        <taxon>Strongyloidea</taxon>
        <taxon>Strongylidae</taxon>
        <taxon>Oesophagostomum</taxon>
    </lineage>
</organism>